<keyword evidence="5" id="KW-0256">Endoplasmic reticulum</keyword>
<dbReference type="SUPFAM" id="SSF53756">
    <property type="entry name" value="UDP-Glycosyltransferase/glycogen phosphorylase"/>
    <property type="match status" value="1"/>
</dbReference>
<protein>
    <submittedName>
        <fullName evidence="7">Glycosyltransferase family 28 C-terminal domain protein</fullName>
    </submittedName>
</protein>
<reference evidence="7 9" key="1">
    <citation type="journal article" date="2017" name="BMC Genomics">
        <title>Comparative genomic and phylogenomic analyses of the Bifidobacteriaceae family.</title>
        <authorList>
            <person name="Lugli G.A."/>
            <person name="Milani C."/>
            <person name="Turroni F."/>
            <person name="Duranti S."/>
            <person name="Mancabelli L."/>
            <person name="Mangifesta M."/>
            <person name="Ferrario C."/>
            <person name="Modesto M."/>
            <person name="Mattarelli P."/>
            <person name="Jiri K."/>
            <person name="van Sinderen D."/>
            <person name="Ventura M."/>
        </authorList>
    </citation>
    <scope>NUCLEOTIDE SEQUENCE [LARGE SCALE GENOMIC DNA]</scope>
    <source>
        <strain evidence="7 9">DSM 100216</strain>
    </source>
</reference>
<evidence type="ECO:0000313" key="8">
    <source>
        <dbReference type="EMBL" id="QOL32674.1"/>
    </source>
</evidence>
<evidence type="ECO:0000256" key="4">
    <source>
        <dbReference type="ARBA" id="ARBA00022679"/>
    </source>
</evidence>
<dbReference type="Proteomes" id="UP000593943">
    <property type="component" value="Chromosome"/>
</dbReference>
<evidence type="ECO:0000313" key="10">
    <source>
        <dbReference type="Proteomes" id="UP000593943"/>
    </source>
</evidence>
<dbReference type="AlphaFoldDB" id="A0A261GAV8"/>
<dbReference type="Pfam" id="PF04101">
    <property type="entry name" value="Glyco_tran_28_C"/>
    <property type="match status" value="1"/>
</dbReference>
<name>A0A261GAV8_9BIFI</name>
<sequence length="164" mass="18732">MIFVSVGTQKFQFNRLIQSIDDFVRDGKIQDEVVMQTGYSSYLPRLIESHKFFSPEKFDTYIDDCDVLVTHGGVGTIVKGLKANKPVVVVPRLEQFREHVDNHQIEIADAFAAKNYILKCIDVNSLPSLLYVAETHSFERYVSQQGKAIDVIEKFLTSSNQKER</sequence>
<dbReference type="EMBL" id="MWWZ01000005">
    <property type="protein sequence ID" value="OZG68544.1"/>
    <property type="molecule type" value="Genomic_DNA"/>
</dbReference>
<dbReference type="InterPro" id="IPR039042">
    <property type="entry name" value="Alg13-like"/>
</dbReference>
<dbReference type="InterPro" id="IPR048097">
    <property type="entry name" value="Cps14G-like"/>
</dbReference>
<dbReference type="PANTHER" id="PTHR12867:SF6">
    <property type="entry name" value="N-ACETYLGLUCOSAMINYLDIPHOSPHODOLICHOL N-ACETYLGLUCOSAMINYLTRANSFERASE"/>
    <property type="match status" value="1"/>
</dbReference>
<keyword evidence="3" id="KW-0328">Glycosyltransferase</keyword>
<evidence type="ECO:0000313" key="9">
    <source>
        <dbReference type="Proteomes" id="UP000216057"/>
    </source>
</evidence>
<dbReference type="KEGG" id="beu:BE0216_09675"/>
<comment type="similarity">
    <text evidence="2">Belongs to the glycosyltransferase 28 family.</text>
</comment>
<evidence type="ECO:0000256" key="2">
    <source>
        <dbReference type="ARBA" id="ARBA00006962"/>
    </source>
</evidence>
<dbReference type="NCBIfam" id="NF041548">
    <property type="entry name" value="PssE"/>
    <property type="match status" value="1"/>
</dbReference>
<dbReference type="OrthoDB" id="555447at2"/>
<evidence type="ECO:0000313" key="7">
    <source>
        <dbReference type="EMBL" id="OZG68544.1"/>
    </source>
</evidence>
<reference evidence="8 10" key="2">
    <citation type="submission" date="2020-10" db="EMBL/GenBank/DDBJ databases">
        <title>Genome sequencing of Bifidobacterium eulemuris_DSMZ_100216.</title>
        <authorList>
            <person name="Kim J."/>
        </authorList>
    </citation>
    <scope>NUCLEOTIDE SEQUENCE [LARGE SCALE GENOMIC DNA]</scope>
    <source>
        <strain evidence="8 10">DSM 100216</strain>
    </source>
</reference>
<organism evidence="7 9">
    <name type="scientific">Bifidobacterium eulemuris</name>
    <dbReference type="NCBI Taxonomy" id="1765219"/>
    <lineage>
        <taxon>Bacteria</taxon>
        <taxon>Bacillati</taxon>
        <taxon>Actinomycetota</taxon>
        <taxon>Actinomycetes</taxon>
        <taxon>Bifidobacteriales</taxon>
        <taxon>Bifidobacteriaceae</taxon>
        <taxon>Bifidobacterium</taxon>
    </lineage>
</organism>
<dbReference type="InterPro" id="IPR007235">
    <property type="entry name" value="Glyco_trans_28_C"/>
</dbReference>
<accession>A0A261GAV8</accession>
<dbReference type="RefSeq" id="WP_094636487.1">
    <property type="nucleotide sequence ID" value="NZ_CP062938.1"/>
</dbReference>
<dbReference type="GO" id="GO:0006488">
    <property type="term" value="P:dolichol-linked oligosaccharide biosynthetic process"/>
    <property type="evidence" value="ECO:0007669"/>
    <property type="project" value="InterPro"/>
</dbReference>
<evidence type="ECO:0000259" key="6">
    <source>
        <dbReference type="Pfam" id="PF04101"/>
    </source>
</evidence>
<dbReference type="Proteomes" id="UP000216057">
    <property type="component" value="Unassembled WGS sequence"/>
</dbReference>
<evidence type="ECO:0000256" key="1">
    <source>
        <dbReference type="ARBA" id="ARBA00004240"/>
    </source>
</evidence>
<keyword evidence="10" id="KW-1185">Reference proteome</keyword>
<gene>
    <name evidence="8" type="ORF">BE0216_09675</name>
    <name evidence="7" type="ORF">BEUL_0854</name>
</gene>
<comment type="subcellular location">
    <subcellularLocation>
        <location evidence="1">Endoplasmic reticulum</location>
    </subcellularLocation>
</comment>
<keyword evidence="4 7" id="KW-0808">Transferase</keyword>
<evidence type="ECO:0000256" key="5">
    <source>
        <dbReference type="ARBA" id="ARBA00022824"/>
    </source>
</evidence>
<dbReference type="GO" id="GO:0016758">
    <property type="term" value="F:hexosyltransferase activity"/>
    <property type="evidence" value="ECO:0007669"/>
    <property type="project" value="InterPro"/>
</dbReference>
<evidence type="ECO:0000256" key="3">
    <source>
        <dbReference type="ARBA" id="ARBA00022676"/>
    </source>
</evidence>
<dbReference type="EMBL" id="CP062938">
    <property type="protein sequence ID" value="QOL32674.1"/>
    <property type="molecule type" value="Genomic_DNA"/>
</dbReference>
<dbReference type="PANTHER" id="PTHR12867">
    <property type="entry name" value="GLYCOSYL TRANSFERASE-RELATED"/>
    <property type="match status" value="1"/>
</dbReference>
<proteinExistence type="inferred from homology"/>
<dbReference type="Gene3D" id="3.40.50.2000">
    <property type="entry name" value="Glycogen Phosphorylase B"/>
    <property type="match status" value="1"/>
</dbReference>
<feature type="domain" description="Glycosyl transferase family 28 C-terminal" evidence="6">
    <location>
        <begin position="1"/>
        <end position="134"/>
    </location>
</feature>